<evidence type="ECO:0000313" key="2">
    <source>
        <dbReference type="EMBL" id="PAV70891.1"/>
    </source>
</evidence>
<organism evidence="2 3">
    <name type="scientific">Diploscapter pachys</name>
    <dbReference type="NCBI Taxonomy" id="2018661"/>
    <lineage>
        <taxon>Eukaryota</taxon>
        <taxon>Metazoa</taxon>
        <taxon>Ecdysozoa</taxon>
        <taxon>Nematoda</taxon>
        <taxon>Chromadorea</taxon>
        <taxon>Rhabditida</taxon>
        <taxon>Rhabditina</taxon>
        <taxon>Rhabditomorpha</taxon>
        <taxon>Rhabditoidea</taxon>
        <taxon>Rhabditidae</taxon>
        <taxon>Diploscapter</taxon>
    </lineage>
</organism>
<dbReference type="Proteomes" id="UP000218231">
    <property type="component" value="Unassembled WGS sequence"/>
</dbReference>
<sequence>MSLHESQVRYERYQKGLCAESANCRLPNGHRCSFPLGHKGPHSTSAQCTLCIQTNCERKKKQKNKLPPMTREQIKEYHAKEKANAEAVLKRLAEIKKLHAEEEEQERRKKEEKEKTKVGAVQSETDAEKKEDEDEAEAAVLEVQKATEEVKGLNVSSFGVYHFWHKNL</sequence>
<protein>
    <submittedName>
        <fullName evidence="2">Uncharacterized protein</fullName>
    </submittedName>
</protein>
<name>A0A2A2KAD7_9BILA</name>
<feature type="region of interest" description="Disordered" evidence="1">
    <location>
        <begin position="99"/>
        <end position="138"/>
    </location>
</feature>
<keyword evidence="3" id="KW-1185">Reference proteome</keyword>
<proteinExistence type="predicted"/>
<evidence type="ECO:0000313" key="3">
    <source>
        <dbReference type="Proteomes" id="UP000218231"/>
    </source>
</evidence>
<feature type="compositionally biased region" description="Basic and acidic residues" evidence="1">
    <location>
        <begin position="99"/>
        <end position="117"/>
    </location>
</feature>
<dbReference type="AlphaFoldDB" id="A0A2A2KAD7"/>
<reference evidence="2 3" key="1">
    <citation type="journal article" date="2017" name="Curr. Biol.">
        <title>Genome architecture and evolution of a unichromosomal asexual nematode.</title>
        <authorList>
            <person name="Fradin H."/>
            <person name="Zegar C."/>
            <person name="Gutwein M."/>
            <person name="Lucas J."/>
            <person name="Kovtun M."/>
            <person name="Corcoran D."/>
            <person name="Baugh L.R."/>
            <person name="Kiontke K."/>
            <person name="Gunsalus K."/>
            <person name="Fitch D.H."/>
            <person name="Piano F."/>
        </authorList>
    </citation>
    <scope>NUCLEOTIDE SEQUENCE [LARGE SCALE GENOMIC DNA]</scope>
    <source>
        <strain evidence="2">PF1309</strain>
    </source>
</reference>
<comment type="caution">
    <text evidence="2">The sequence shown here is derived from an EMBL/GenBank/DDBJ whole genome shotgun (WGS) entry which is preliminary data.</text>
</comment>
<accession>A0A2A2KAD7</accession>
<evidence type="ECO:0000256" key="1">
    <source>
        <dbReference type="SAM" id="MobiDB-lite"/>
    </source>
</evidence>
<gene>
    <name evidence="2" type="ORF">WR25_14680</name>
</gene>
<dbReference type="EMBL" id="LIAE01009175">
    <property type="protein sequence ID" value="PAV70891.1"/>
    <property type="molecule type" value="Genomic_DNA"/>
</dbReference>